<feature type="transmembrane region" description="Helical" evidence="9">
    <location>
        <begin position="12"/>
        <end position="33"/>
    </location>
</feature>
<evidence type="ECO:0000256" key="3">
    <source>
        <dbReference type="ARBA" id="ARBA00015944"/>
    </source>
</evidence>
<dbReference type="Gene3D" id="1.10.287.70">
    <property type="match status" value="1"/>
</dbReference>
<sequence length="262" mass="29331">MVNRTGYHLVDMSPWPLTASCGGLSMAGSLISWMHGGSYSMWMFLVSFSLLGLTMVAWWGDVIKEGTFLGCHTSLVVRGLRLGMALFILSEVFFFVSFFWSFFHFSLGSLAEGGCWPPVGVLPINAFGVPLLNTAVLLSSGVSVTWSHYAIRFFKKRSALWGLVVTVVLGGYFSVLQLEEYMGASFSISDGVYGSVFFVMTGFHGLHVLIGTLFLLVGLVRTYMNHFAEAHNHFGLEAAIWYWHFVDVVWIFLFIFVYWWGS</sequence>
<dbReference type="InterPro" id="IPR033945">
    <property type="entry name" value="Cyt_c_oxase_su3_dom"/>
</dbReference>
<evidence type="ECO:0000313" key="11">
    <source>
        <dbReference type="EMBL" id="AIU56057.1"/>
    </source>
</evidence>
<dbReference type="GO" id="GO:0005739">
    <property type="term" value="C:mitochondrion"/>
    <property type="evidence" value="ECO:0007669"/>
    <property type="project" value="TreeGrafter"/>
</dbReference>
<keyword evidence="8 11" id="KW-0496">Mitochondrion</keyword>
<dbReference type="PANTHER" id="PTHR11403">
    <property type="entry name" value="CYTOCHROME C OXIDASE SUBUNIT III"/>
    <property type="match status" value="1"/>
</dbReference>
<dbReference type="GeneID" id="22162961"/>
<comment type="subcellular location">
    <subcellularLocation>
        <location evidence="1">Membrane</location>
        <topology evidence="1">Multi-pass membrane protein</topology>
    </subcellularLocation>
</comment>
<dbReference type="GO" id="GO:0006123">
    <property type="term" value="P:mitochondrial electron transport, cytochrome c to oxygen"/>
    <property type="evidence" value="ECO:0007669"/>
    <property type="project" value="TreeGrafter"/>
</dbReference>
<protein>
    <recommendedName>
        <fullName evidence="3 8">Cytochrome c oxidase subunit 3</fullName>
    </recommendedName>
</protein>
<dbReference type="Gene3D" id="1.20.120.80">
    <property type="entry name" value="Cytochrome c oxidase, subunit III, four-helix bundle"/>
    <property type="match status" value="1"/>
</dbReference>
<accession>A0A0U1XJ95</accession>
<dbReference type="PROSITE" id="PS50253">
    <property type="entry name" value="COX3"/>
    <property type="match status" value="1"/>
</dbReference>
<evidence type="ECO:0000256" key="5">
    <source>
        <dbReference type="ARBA" id="ARBA00022967"/>
    </source>
</evidence>
<organism evidence="11">
    <name type="scientific">Panopea generosa</name>
    <dbReference type="NCBI Taxonomy" id="1049056"/>
    <lineage>
        <taxon>Eukaryota</taxon>
        <taxon>Metazoa</taxon>
        <taxon>Spiralia</taxon>
        <taxon>Lophotrochozoa</taxon>
        <taxon>Mollusca</taxon>
        <taxon>Bivalvia</taxon>
        <taxon>Autobranchia</taxon>
        <taxon>Heteroconchia</taxon>
        <taxon>Euheterodonta</taxon>
        <taxon>Imparidentia</taxon>
        <taxon>Adapedonta</taxon>
        <taxon>Hiatelloidea</taxon>
        <taxon>Hiatellidae</taxon>
        <taxon>Panopea</taxon>
    </lineage>
</organism>
<evidence type="ECO:0000256" key="2">
    <source>
        <dbReference type="ARBA" id="ARBA00010581"/>
    </source>
</evidence>
<reference evidence="11" key="1">
    <citation type="journal article" date="2014" name="Mitochondrial DNA">
        <title>The complete mitochondrial DNA of the Pacific Geoduck clam (Panopea generosa).</title>
        <authorList>
            <person name="Bisbal-Pardo C.I."/>
            <person name="Del Rio-Portilla M.A."/>
            <person name="Rocha-Olivares A."/>
        </authorList>
    </citation>
    <scope>NUCLEOTIDE SEQUENCE</scope>
</reference>
<feature type="domain" description="Heme-copper oxidase subunit III family profile" evidence="10">
    <location>
        <begin position="3"/>
        <end position="262"/>
    </location>
</feature>
<evidence type="ECO:0000256" key="1">
    <source>
        <dbReference type="ARBA" id="ARBA00004141"/>
    </source>
</evidence>
<dbReference type="PANTHER" id="PTHR11403:SF7">
    <property type="entry name" value="CYTOCHROME C OXIDASE SUBUNIT 3"/>
    <property type="match status" value="1"/>
</dbReference>
<evidence type="ECO:0000256" key="8">
    <source>
        <dbReference type="RuleBase" id="RU003375"/>
    </source>
</evidence>
<proteinExistence type="inferred from homology"/>
<feature type="transmembrane region" description="Helical" evidence="9">
    <location>
        <begin position="123"/>
        <end position="146"/>
    </location>
</feature>
<dbReference type="CTD" id="4514"/>
<evidence type="ECO:0000256" key="7">
    <source>
        <dbReference type="ARBA" id="ARBA00023136"/>
    </source>
</evidence>
<dbReference type="AlphaFoldDB" id="A0A0U1XJ95"/>
<dbReference type="GO" id="GO:0004129">
    <property type="term" value="F:cytochrome-c oxidase activity"/>
    <property type="evidence" value="ECO:0007669"/>
    <property type="project" value="InterPro"/>
</dbReference>
<feature type="transmembrane region" description="Helical" evidence="9">
    <location>
        <begin position="241"/>
        <end position="261"/>
    </location>
</feature>
<dbReference type="GO" id="GO:0016020">
    <property type="term" value="C:membrane"/>
    <property type="evidence" value="ECO:0007669"/>
    <property type="project" value="UniProtKB-SubCell"/>
</dbReference>
<gene>
    <name evidence="11" type="primary">cox3</name>
</gene>
<evidence type="ECO:0000256" key="6">
    <source>
        <dbReference type="ARBA" id="ARBA00022989"/>
    </source>
</evidence>
<keyword evidence="7 9" id="KW-0472">Membrane</keyword>
<feature type="transmembrane region" description="Helical" evidence="9">
    <location>
        <begin position="39"/>
        <end position="59"/>
    </location>
</feature>
<dbReference type="CDD" id="cd01665">
    <property type="entry name" value="Cyt_c_Oxidase_III"/>
    <property type="match status" value="1"/>
</dbReference>
<keyword evidence="6 9" id="KW-1133">Transmembrane helix</keyword>
<name>A0A0U1XJ95_9BIVA</name>
<dbReference type="InterPro" id="IPR024791">
    <property type="entry name" value="Cyt_c/ubiquinol_Oxase_su3"/>
</dbReference>
<dbReference type="SUPFAM" id="SSF81452">
    <property type="entry name" value="Cytochrome c oxidase subunit III-like"/>
    <property type="match status" value="1"/>
</dbReference>
<dbReference type="EMBL" id="KM580067">
    <property type="protein sequence ID" value="AIU56057.1"/>
    <property type="molecule type" value="Genomic_DNA"/>
</dbReference>
<evidence type="ECO:0000256" key="9">
    <source>
        <dbReference type="SAM" id="Phobius"/>
    </source>
</evidence>
<dbReference type="InterPro" id="IPR000298">
    <property type="entry name" value="Cyt_c_oxidase-like_su3"/>
</dbReference>
<feature type="transmembrane region" description="Helical" evidence="9">
    <location>
        <begin position="80"/>
        <end position="103"/>
    </location>
</feature>
<feature type="transmembrane region" description="Helical" evidence="9">
    <location>
        <begin position="196"/>
        <end position="220"/>
    </location>
</feature>
<evidence type="ECO:0000259" key="10">
    <source>
        <dbReference type="PROSITE" id="PS50253"/>
    </source>
</evidence>
<dbReference type="InterPro" id="IPR013833">
    <property type="entry name" value="Cyt_c_oxidase_su3_a-hlx"/>
</dbReference>
<geneLocation type="mitochondrion" evidence="11"/>
<keyword evidence="5" id="KW-1278">Translocase</keyword>
<keyword evidence="4 8" id="KW-0812">Transmembrane</keyword>
<feature type="transmembrane region" description="Helical" evidence="9">
    <location>
        <begin position="158"/>
        <end position="176"/>
    </location>
</feature>
<comment type="similarity">
    <text evidence="2 8">Belongs to the cytochrome c oxidase subunit 3 family.</text>
</comment>
<dbReference type="RefSeq" id="YP_009108148.1">
    <property type="nucleotide sequence ID" value="NC_025635.1"/>
</dbReference>
<dbReference type="InterPro" id="IPR035973">
    <property type="entry name" value="Cyt_c_oxidase_su3-like_sf"/>
</dbReference>
<evidence type="ECO:0000256" key="4">
    <source>
        <dbReference type="ARBA" id="ARBA00022692"/>
    </source>
</evidence>
<dbReference type="Pfam" id="PF00510">
    <property type="entry name" value="COX3"/>
    <property type="match status" value="1"/>
</dbReference>
<comment type="function">
    <text evidence="8">Component of the cytochrome c oxidase, the last enzyme in the mitochondrial electron transport chain which drives oxidative phosphorylation. The respiratory chain contains 3 multisubunit complexes succinate dehydrogenase (complex II, CII), ubiquinol-cytochrome c oxidoreductase (cytochrome b-c1 complex, complex III, CIII) and cytochrome c oxidase (complex IV, CIV), that cooperate to transfer electrons derived from NADH and succinate to molecular oxygen, creating an electrochemical gradient over the inner membrane that drives transmembrane transport and the ATP synthase. Cytochrome c oxidase is the component of the respiratory chain that catalyzes the reduction of oxygen to water. Electrons originating from reduced cytochrome c in the intermembrane space (IMS) are transferred via the dinuclear copper A center (CU(A)) of subunit 2 and heme A of subunit 1 to the active site in subunit 1, a binuclear center (BNC) formed by heme A3 and copper B (CU(B)). The BNC reduces molecular oxygen to 2 water molecules using 4 electrons from cytochrome c in the IMS and 4 protons from the mitochondrial matrix.</text>
</comment>